<name>A0A814HA91_9BILA</name>
<organism evidence="2 3">
    <name type="scientific">Brachionus calyciflorus</name>
    <dbReference type="NCBI Taxonomy" id="104777"/>
    <lineage>
        <taxon>Eukaryota</taxon>
        <taxon>Metazoa</taxon>
        <taxon>Spiralia</taxon>
        <taxon>Gnathifera</taxon>
        <taxon>Rotifera</taxon>
        <taxon>Eurotatoria</taxon>
        <taxon>Monogononta</taxon>
        <taxon>Pseudotrocha</taxon>
        <taxon>Ploima</taxon>
        <taxon>Brachionidae</taxon>
        <taxon>Brachionus</taxon>
    </lineage>
</organism>
<accession>A0A814HA91</accession>
<reference evidence="2" key="1">
    <citation type="submission" date="2021-02" db="EMBL/GenBank/DDBJ databases">
        <authorList>
            <person name="Nowell W R."/>
        </authorList>
    </citation>
    <scope>NUCLEOTIDE SEQUENCE</scope>
    <source>
        <strain evidence="2">Ploen Becks lab</strain>
    </source>
</reference>
<feature type="compositionally biased region" description="Basic residues" evidence="1">
    <location>
        <begin position="82"/>
        <end position="94"/>
    </location>
</feature>
<evidence type="ECO:0000313" key="3">
    <source>
        <dbReference type="Proteomes" id="UP000663879"/>
    </source>
</evidence>
<sequence length="169" mass="20439">MYNNGLRKMVPMDEFSDNRSHRYPKNTSQRSRSSGAKLNFNRSGLPEHHRYVQPDWNRSREYCVYEPDVVERHLSKGYHKFDRRRSSGLKKRSKPNYMGQDKIKSDRDFPTQNFIYTSEQTRRDRSIEDFRSFEAKDKSKLKEKHFSNQLELFPKIKFSLQNSKKYKDN</sequence>
<gene>
    <name evidence="2" type="ORF">OXX778_LOCUS16751</name>
</gene>
<keyword evidence="3" id="KW-1185">Reference proteome</keyword>
<evidence type="ECO:0000256" key="1">
    <source>
        <dbReference type="SAM" id="MobiDB-lite"/>
    </source>
</evidence>
<dbReference type="Proteomes" id="UP000663879">
    <property type="component" value="Unassembled WGS sequence"/>
</dbReference>
<dbReference type="AlphaFoldDB" id="A0A814HA91"/>
<dbReference type="EMBL" id="CAJNOC010004060">
    <property type="protein sequence ID" value="CAF1008033.1"/>
    <property type="molecule type" value="Genomic_DNA"/>
</dbReference>
<evidence type="ECO:0000313" key="2">
    <source>
        <dbReference type="EMBL" id="CAF1008033.1"/>
    </source>
</evidence>
<proteinExistence type="predicted"/>
<feature type="compositionally biased region" description="Polar residues" evidence="1">
    <location>
        <begin position="25"/>
        <end position="42"/>
    </location>
</feature>
<comment type="caution">
    <text evidence="2">The sequence shown here is derived from an EMBL/GenBank/DDBJ whole genome shotgun (WGS) entry which is preliminary data.</text>
</comment>
<protein>
    <submittedName>
        <fullName evidence="2">Uncharacterized protein</fullName>
    </submittedName>
</protein>
<feature type="region of interest" description="Disordered" evidence="1">
    <location>
        <begin position="82"/>
        <end position="104"/>
    </location>
</feature>
<feature type="region of interest" description="Disordered" evidence="1">
    <location>
        <begin position="1"/>
        <end position="46"/>
    </location>
</feature>